<evidence type="ECO:0000313" key="1">
    <source>
        <dbReference type="EMBL" id="GIY71067.1"/>
    </source>
</evidence>
<keyword evidence="2" id="KW-1185">Reference proteome</keyword>
<gene>
    <name evidence="1" type="ORF">CEXT_3051</name>
</gene>
<comment type="caution">
    <text evidence="1">The sequence shown here is derived from an EMBL/GenBank/DDBJ whole genome shotgun (WGS) entry which is preliminary data.</text>
</comment>
<dbReference type="AlphaFoldDB" id="A0AAV4VLG3"/>
<protein>
    <submittedName>
        <fullName evidence="1">Uncharacterized protein</fullName>
    </submittedName>
</protein>
<evidence type="ECO:0000313" key="2">
    <source>
        <dbReference type="Proteomes" id="UP001054945"/>
    </source>
</evidence>
<proteinExistence type="predicted"/>
<accession>A0AAV4VLG3</accession>
<organism evidence="1 2">
    <name type="scientific">Caerostris extrusa</name>
    <name type="common">Bark spider</name>
    <name type="synonym">Caerostris bankana</name>
    <dbReference type="NCBI Taxonomy" id="172846"/>
    <lineage>
        <taxon>Eukaryota</taxon>
        <taxon>Metazoa</taxon>
        <taxon>Ecdysozoa</taxon>
        <taxon>Arthropoda</taxon>
        <taxon>Chelicerata</taxon>
        <taxon>Arachnida</taxon>
        <taxon>Araneae</taxon>
        <taxon>Araneomorphae</taxon>
        <taxon>Entelegynae</taxon>
        <taxon>Araneoidea</taxon>
        <taxon>Araneidae</taxon>
        <taxon>Caerostris</taxon>
    </lineage>
</organism>
<name>A0AAV4VLG3_CAEEX</name>
<reference evidence="1 2" key="1">
    <citation type="submission" date="2021-06" db="EMBL/GenBank/DDBJ databases">
        <title>Caerostris extrusa draft genome.</title>
        <authorList>
            <person name="Kono N."/>
            <person name="Arakawa K."/>
        </authorList>
    </citation>
    <scope>NUCLEOTIDE SEQUENCE [LARGE SCALE GENOMIC DNA]</scope>
</reference>
<dbReference type="Proteomes" id="UP001054945">
    <property type="component" value="Unassembled WGS sequence"/>
</dbReference>
<sequence>MFGFNLKTSTRIQDQAEHFNNFRKLLNIFIFPMSCHCHDGMCIPSTVLGERIVLAAPFTRQSEKKISMVVLVGIAELTAGIAELTIGIAELTVGIAELTVGIAELLLEASHAPDEWRGRNFSQVRCI</sequence>
<dbReference type="EMBL" id="BPLR01014751">
    <property type="protein sequence ID" value="GIY71067.1"/>
    <property type="molecule type" value="Genomic_DNA"/>
</dbReference>